<protein>
    <submittedName>
        <fullName evidence="1">Uncharacterized protein</fullName>
    </submittedName>
</protein>
<sequence>MSKRQTKSMEAMGIDLINRAHEERMKNGGDYPKSILVGFPPVGGRFRMSPGAES</sequence>
<dbReference type="RefSeq" id="YP_010078771.1">
    <property type="nucleotide sequence ID" value="NC_054964.1"/>
</dbReference>
<dbReference type="KEGG" id="vg:65067699"/>
<name>A0A345GTX0_9CAUD</name>
<organism evidence="1 2">
    <name type="scientific">Ralstonia phage GP4</name>
    <dbReference type="NCBI Taxonomy" id="2282904"/>
    <lineage>
        <taxon>Viruses</taxon>
        <taxon>Duplodnaviria</taxon>
        <taxon>Heunggongvirae</taxon>
        <taxon>Uroviricota</taxon>
        <taxon>Caudoviricetes</taxon>
        <taxon>Gervaisevirus</taxon>
        <taxon>Gervaisevirus GP4</taxon>
    </lineage>
</organism>
<evidence type="ECO:0000313" key="1">
    <source>
        <dbReference type="EMBL" id="AXG67734.1"/>
    </source>
</evidence>
<reference evidence="1 2" key="1">
    <citation type="submission" date="2018-07" db="EMBL/GenBank/DDBJ databases">
        <title>Complete sequence of phage GP4.</title>
        <authorList>
            <person name="Wang R."/>
            <person name="Tong Y."/>
            <person name="Liu H."/>
        </authorList>
    </citation>
    <scope>NUCLEOTIDE SEQUENCE [LARGE SCALE GENOMIC DNA]</scope>
</reference>
<accession>A0A345GTX0</accession>
<dbReference type="GeneID" id="65067699"/>
<keyword evidence="2" id="KW-1185">Reference proteome</keyword>
<proteinExistence type="predicted"/>
<dbReference type="Proteomes" id="UP000259464">
    <property type="component" value="Segment"/>
</dbReference>
<dbReference type="EMBL" id="MH638294">
    <property type="protein sequence ID" value="AXG67734.1"/>
    <property type="molecule type" value="Genomic_DNA"/>
</dbReference>
<evidence type="ECO:0000313" key="2">
    <source>
        <dbReference type="Proteomes" id="UP000259464"/>
    </source>
</evidence>